<organism evidence="4 5">
    <name type="scientific">Marine Group I thaumarchaeote</name>
    <dbReference type="NCBI Taxonomy" id="2511932"/>
    <lineage>
        <taxon>Archaea</taxon>
        <taxon>Nitrososphaerota</taxon>
        <taxon>Marine Group I</taxon>
    </lineage>
</organism>
<keyword evidence="1 4" id="KW-0808">Transferase</keyword>
<gene>
    <name evidence="4" type="ORF">HX850_01960</name>
</gene>
<dbReference type="InterPro" id="IPR025877">
    <property type="entry name" value="MobA-like_NTP_Trfase"/>
</dbReference>
<dbReference type="CDD" id="cd02523">
    <property type="entry name" value="PC_cytidylyltransferase"/>
    <property type="match status" value="1"/>
</dbReference>
<evidence type="ECO:0000256" key="2">
    <source>
        <dbReference type="ARBA" id="ARBA00022695"/>
    </source>
</evidence>
<dbReference type="PANTHER" id="PTHR43584">
    <property type="entry name" value="NUCLEOTIDYL TRANSFERASE"/>
    <property type="match status" value="1"/>
</dbReference>
<dbReference type="InterPro" id="IPR050065">
    <property type="entry name" value="GlmU-like"/>
</dbReference>
<evidence type="ECO:0000256" key="1">
    <source>
        <dbReference type="ARBA" id="ARBA00022679"/>
    </source>
</evidence>
<accession>A0A7K4MKD6</accession>
<comment type="caution">
    <text evidence="4">The sequence shown here is derived from an EMBL/GenBank/DDBJ whole genome shotgun (WGS) entry which is preliminary data.</text>
</comment>
<evidence type="ECO:0000313" key="4">
    <source>
        <dbReference type="EMBL" id="NWJ29671.1"/>
    </source>
</evidence>
<dbReference type="InterPro" id="IPR029044">
    <property type="entry name" value="Nucleotide-diphossugar_trans"/>
</dbReference>
<dbReference type="Proteomes" id="UP000568446">
    <property type="component" value="Unassembled WGS sequence"/>
</dbReference>
<sequence>MLPNYDMDALILAAGKGTRMGNIDKPKCLLDIGGITMIDYQINCFKNIGINQIFVVTGYNSEMIREHVTEQVTYIQNNDYASTNNLYSLWVANEVMNDDFVCVYGDLFFDKQILQNCVNDDNNVCLVLERKIRNETMKARIANNYVTEVNKLIPMELANGNFIGIAKFKKQIIPFLFKEISKLINDGNYNSYYTDAIESMIKNGFKINYVETNNLSWLDIDEKHEFEEAKKIYQKITETDS</sequence>
<evidence type="ECO:0000259" key="3">
    <source>
        <dbReference type="Pfam" id="PF12804"/>
    </source>
</evidence>
<dbReference type="AlphaFoldDB" id="A0A7K4MKD6"/>
<dbReference type="Gene3D" id="3.90.550.10">
    <property type="entry name" value="Spore Coat Polysaccharide Biosynthesis Protein SpsA, Chain A"/>
    <property type="match status" value="1"/>
</dbReference>
<protein>
    <submittedName>
        <fullName evidence="4">Phosphocholine cytidylyltransferase family protein</fullName>
    </submittedName>
</protein>
<dbReference type="SUPFAM" id="SSF53448">
    <property type="entry name" value="Nucleotide-diphospho-sugar transferases"/>
    <property type="match status" value="1"/>
</dbReference>
<name>A0A7K4MKD6_9ARCH</name>
<dbReference type="PANTHER" id="PTHR43584:SF8">
    <property type="entry name" value="N-ACETYLMURAMATE ALPHA-1-PHOSPHATE URIDYLYLTRANSFERASE"/>
    <property type="match status" value="1"/>
</dbReference>
<proteinExistence type="predicted"/>
<dbReference type="GO" id="GO:0016779">
    <property type="term" value="F:nucleotidyltransferase activity"/>
    <property type="evidence" value="ECO:0007669"/>
    <property type="project" value="UniProtKB-KW"/>
</dbReference>
<evidence type="ECO:0000313" key="5">
    <source>
        <dbReference type="Proteomes" id="UP000568446"/>
    </source>
</evidence>
<reference evidence="4 5" key="1">
    <citation type="journal article" date="2019" name="Environ. Microbiol.">
        <title>Genomics insights into ecotype formation of ammonia-oxidizing archaea in the deep ocean.</title>
        <authorList>
            <person name="Wang Y."/>
            <person name="Huang J.M."/>
            <person name="Cui G.J."/>
            <person name="Nunoura T."/>
            <person name="Takaki Y."/>
            <person name="Li W.L."/>
            <person name="Li J."/>
            <person name="Gao Z.M."/>
            <person name="Takai K."/>
            <person name="Zhang A.Q."/>
            <person name="Stepanauskas R."/>
        </authorList>
    </citation>
    <scope>NUCLEOTIDE SEQUENCE [LARGE SCALE GENOMIC DNA]</scope>
    <source>
        <strain evidence="4 5">C4</strain>
    </source>
</reference>
<keyword evidence="2 4" id="KW-0548">Nucleotidyltransferase</keyword>
<feature type="domain" description="MobA-like NTP transferase" evidence="3">
    <location>
        <begin position="9"/>
        <end position="120"/>
    </location>
</feature>
<dbReference type="EMBL" id="JACATK010000005">
    <property type="protein sequence ID" value="NWJ29671.1"/>
    <property type="molecule type" value="Genomic_DNA"/>
</dbReference>
<dbReference type="Pfam" id="PF12804">
    <property type="entry name" value="NTP_transf_3"/>
    <property type="match status" value="1"/>
</dbReference>